<comment type="caution">
    <text evidence="2">The sequence shown here is derived from an EMBL/GenBank/DDBJ whole genome shotgun (WGS) entry which is preliminary data.</text>
</comment>
<gene>
    <name evidence="2" type="ORF">RJ641_004902</name>
</gene>
<evidence type="ECO:0000256" key="1">
    <source>
        <dbReference type="SAM" id="MobiDB-lite"/>
    </source>
</evidence>
<feature type="region of interest" description="Disordered" evidence="1">
    <location>
        <begin position="199"/>
        <end position="223"/>
    </location>
</feature>
<sequence length="260" mass="29083">MSLSVNRFGINHQIKGFDTIMIISSLFIPKFPPLKLSKRLASLPAAKPLGSSLQPKLLANKLRPLTESRSSSVSVLELLLSEKSEIYVLSHVPYKRMLHLRGEGAYLLLSPDPTPSNNDLFDMSVALAYAVSVPSMQDILGNRFILTSDAKLVFRTQNIKEGSGKLYSPSYMLCIMHMPSALVQKEGAYHLATIDHQDSMSQGGETLGESKKLYRQKGRSKMRPREKIEKINRQIYVHQPLVDLPDLYFPLSTALLANNQ</sequence>
<protein>
    <submittedName>
        <fullName evidence="2">Uncharacterized protein</fullName>
    </submittedName>
</protein>
<dbReference type="AlphaFoldDB" id="A0AAN8Z8H3"/>
<dbReference type="EMBL" id="JBAMMX010000013">
    <property type="protein sequence ID" value="KAK6928697.1"/>
    <property type="molecule type" value="Genomic_DNA"/>
</dbReference>
<evidence type="ECO:0000313" key="2">
    <source>
        <dbReference type="EMBL" id="KAK6928697.1"/>
    </source>
</evidence>
<accession>A0AAN8Z8H3</accession>
<organism evidence="2 3">
    <name type="scientific">Dillenia turbinata</name>
    <dbReference type="NCBI Taxonomy" id="194707"/>
    <lineage>
        <taxon>Eukaryota</taxon>
        <taxon>Viridiplantae</taxon>
        <taxon>Streptophyta</taxon>
        <taxon>Embryophyta</taxon>
        <taxon>Tracheophyta</taxon>
        <taxon>Spermatophyta</taxon>
        <taxon>Magnoliopsida</taxon>
        <taxon>eudicotyledons</taxon>
        <taxon>Gunneridae</taxon>
        <taxon>Pentapetalae</taxon>
        <taxon>Dilleniales</taxon>
        <taxon>Dilleniaceae</taxon>
        <taxon>Dillenia</taxon>
    </lineage>
</organism>
<dbReference type="Proteomes" id="UP001370490">
    <property type="component" value="Unassembled WGS sequence"/>
</dbReference>
<keyword evidence="3" id="KW-1185">Reference proteome</keyword>
<reference evidence="2 3" key="1">
    <citation type="submission" date="2023-12" db="EMBL/GenBank/DDBJ databases">
        <title>A high-quality genome assembly for Dillenia turbinata (Dilleniales).</title>
        <authorList>
            <person name="Chanderbali A."/>
        </authorList>
    </citation>
    <scope>NUCLEOTIDE SEQUENCE [LARGE SCALE GENOMIC DNA]</scope>
    <source>
        <strain evidence="2">LSX21</strain>
        <tissue evidence="2">Leaf</tissue>
    </source>
</reference>
<name>A0AAN8Z8H3_9MAGN</name>
<evidence type="ECO:0000313" key="3">
    <source>
        <dbReference type="Proteomes" id="UP001370490"/>
    </source>
</evidence>
<proteinExistence type="predicted"/>
<feature type="compositionally biased region" description="Basic residues" evidence="1">
    <location>
        <begin position="213"/>
        <end position="222"/>
    </location>
</feature>